<proteinExistence type="predicted"/>
<dbReference type="InterPro" id="IPR046311">
    <property type="entry name" value="DUF6426"/>
</dbReference>
<organism evidence="2 3">
    <name type="scientific">Caldicellulosiruptor changbaiensis</name>
    <dbReference type="NCBI Taxonomy" id="1222016"/>
    <lineage>
        <taxon>Bacteria</taxon>
        <taxon>Bacillati</taxon>
        <taxon>Bacillota</taxon>
        <taxon>Bacillota incertae sedis</taxon>
        <taxon>Caldicellulosiruptorales</taxon>
        <taxon>Caldicellulosiruptoraceae</taxon>
        <taxon>Caldicellulosiruptor</taxon>
    </lineage>
</organism>
<reference evidence="2 3" key="1">
    <citation type="submission" date="2018-12" db="EMBL/GenBank/DDBJ databases">
        <title>Genome sequence from the cellulolytic species, Caldicellulosiruptor changbaiensis.</title>
        <authorList>
            <person name="Blumer-Schuette S.E."/>
            <person name="Mendoza C."/>
        </authorList>
    </citation>
    <scope>NUCLEOTIDE SEQUENCE [LARGE SCALE GENOMIC DNA]</scope>
    <source>
        <strain evidence="2 3">CBS-Z</strain>
    </source>
</reference>
<name>A0A3T0D964_9FIRM</name>
<evidence type="ECO:0000313" key="3">
    <source>
        <dbReference type="Proteomes" id="UP000282930"/>
    </source>
</evidence>
<accession>A0A3T0D964</accession>
<dbReference type="EMBL" id="CP034791">
    <property type="protein sequence ID" value="AZT91526.1"/>
    <property type="molecule type" value="Genomic_DNA"/>
</dbReference>
<protein>
    <submittedName>
        <fullName evidence="2">Uncharacterized protein</fullName>
    </submittedName>
</protein>
<feature type="signal peptide" evidence="1">
    <location>
        <begin position="1"/>
        <end position="23"/>
    </location>
</feature>
<keyword evidence="3" id="KW-1185">Reference proteome</keyword>
<evidence type="ECO:0000256" key="1">
    <source>
        <dbReference type="SAM" id="SignalP"/>
    </source>
</evidence>
<keyword evidence="1" id="KW-0732">Signal</keyword>
<evidence type="ECO:0000313" key="2">
    <source>
        <dbReference type="EMBL" id="AZT91526.1"/>
    </source>
</evidence>
<dbReference type="RefSeq" id="WP_127352834.1">
    <property type="nucleotide sequence ID" value="NZ_CP034791.1"/>
</dbReference>
<sequence>MFKKALSILLIFACVLSFSVVFADEAQSSGNSSTSSVVSQIKQAAVCETVGGSVYDITQYKWFWDPIKVVRTKTVSFRDPWKRIFSYRNDTPNKVKVTITQTYTVTNSTGGSVTLSPQLIQAQLGVNVNASVTRTYTKETEIPGYTTFYLEAAGEGSNIYYDVYIPHAFDSGYDYVGSGWVKNYTGIAFWGHY</sequence>
<dbReference type="Pfam" id="PF19990">
    <property type="entry name" value="DUF6426"/>
    <property type="match status" value="1"/>
</dbReference>
<dbReference type="KEGG" id="ccha:ELD05_13490"/>
<feature type="chain" id="PRO_5019318076" evidence="1">
    <location>
        <begin position="24"/>
        <end position="193"/>
    </location>
</feature>
<dbReference type="AlphaFoldDB" id="A0A3T0D964"/>
<gene>
    <name evidence="2" type="ORF">ELD05_13490</name>
</gene>
<dbReference type="Proteomes" id="UP000282930">
    <property type="component" value="Chromosome"/>
</dbReference>